<protein>
    <submittedName>
        <fullName evidence="2">Uncharacterized protein</fullName>
    </submittedName>
</protein>
<dbReference type="EMBL" id="JAVHJL010000011">
    <property type="protein sequence ID" value="KAK6496098.1"/>
    <property type="molecule type" value="Genomic_DNA"/>
</dbReference>
<dbReference type="AlphaFoldDB" id="A0AAV9VTZ2"/>
<reference evidence="2 3" key="1">
    <citation type="submission" date="2023-08" db="EMBL/GenBank/DDBJ databases">
        <authorList>
            <person name="Palmer J.M."/>
        </authorList>
    </citation>
    <scope>NUCLEOTIDE SEQUENCE [LARGE SCALE GENOMIC DNA]</scope>
    <source>
        <strain evidence="2 3">TWF481</strain>
    </source>
</reference>
<comment type="caution">
    <text evidence="2">The sequence shown here is derived from an EMBL/GenBank/DDBJ whole genome shotgun (WGS) entry which is preliminary data.</text>
</comment>
<organism evidence="2 3">
    <name type="scientific">Arthrobotrys musiformis</name>
    <dbReference type="NCBI Taxonomy" id="47236"/>
    <lineage>
        <taxon>Eukaryota</taxon>
        <taxon>Fungi</taxon>
        <taxon>Dikarya</taxon>
        <taxon>Ascomycota</taxon>
        <taxon>Pezizomycotina</taxon>
        <taxon>Orbiliomycetes</taxon>
        <taxon>Orbiliales</taxon>
        <taxon>Orbiliaceae</taxon>
        <taxon>Arthrobotrys</taxon>
    </lineage>
</organism>
<name>A0AAV9VTZ2_9PEZI</name>
<feature type="compositionally biased region" description="Basic and acidic residues" evidence="1">
    <location>
        <begin position="108"/>
        <end position="125"/>
    </location>
</feature>
<accession>A0AAV9VTZ2</accession>
<keyword evidence="3" id="KW-1185">Reference proteome</keyword>
<feature type="region of interest" description="Disordered" evidence="1">
    <location>
        <begin position="101"/>
        <end position="125"/>
    </location>
</feature>
<dbReference type="Proteomes" id="UP001370758">
    <property type="component" value="Unassembled WGS sequence"/>
</dbReference>
<evidence type="ECO:0000313" key="2">
    <source>
        <dbReference type="EMBL" id="KAK6496098.1"/>
    </source>
</evidence>
<evidence type="ECO:0000313" key="3">
    <source>
        <dbReference type="Proteomes" id="UP001370758"/>
    </source>
</evidence>
<evidence type="ECO:0000256" key="1">
    <source>
        <dbReference type="SAM" id="MobiDB-lite"/>
    </source>
</evidence>
<proteinExistence type="predicted"/>
<sequence>MIVLSIDPSAVIGQVAYHLDEGKVIWAVSALGGIGDLGPEELGETPQSAWALPNLATRHGVANCVGSAPPDGFVSDVVEDLGYVLVVKELGSELGNGSLVKGLGSELENGHENGRESERENERENELALDFPRSIGHSHIGNTYTGFTPWSI</sequence>
<gene>
    <name evidence="2" type="ORF">TWF481_002122</name>
</gene>